<dbReference type="Gene3D" id="3.20.20.70">
    <property type="entry name" value="Aldolase class I"/>
    <property type="match status" value="1"/>
</dbReference>
<feature type="domain" description="Radical SAM core" evidence="10">
    <location>
        <begin position="46"/>
        <end position="288"/>
    </location>
</feature>
<accession>A0A6M0SSW7</accession>
<reference evidence="11 12" key="1">
    <citation type="submission" date="2019-02" db="EMBL/GenBank/DDBJ databases">
        <title>Genome sequencing of Clostridium botulinum clinical isolates.</title>
        <authorList>
            <person name="Brunt J."/>
            <person name="Van Vliet A.H.M."/>
            <person name="Stringer S.C."/>
            <person name="Grant K.A."/>
            <person name="Carter A.C."/>
            <person name="Peck M.W."/>
        </authorList>
    </citation>
    <scope>NUCLEOTIDE SEQUENCE [LARGE SCALE GENOMIC DNA]</scope>
    <source>
        <strain evidence="11 12">H113700579</strain>
    </source>
</reference>
<dbReference type="PROSITE" id="PS51918">
    <property type="entry name" value="RADICAL_SAM"/>
    <property type="match status" value="1"/>
</dbReference>
<organism evidence="11 12">
    <name type="scientific">Clostridium botulinum</name>
    <dbReference type="NCBI Taxonomy" id="1491"/>
    <lineage>
        <taxon>Bacteria</taxon>
        <taxon>Bacillati</taxon>
        <taxon>Bacillota</taxon>
        <taxon>Clostridia</taxon>
        <taxon>Eubacteriales</taxon>
        <taxon>Clostridiaceae</taxon>
        <taxon>Clostridium</taxon>
    </lineage>
</organism>
<dbReference type="InterPro" id="IPR007197">
    <property type="entry name" value="rSAM"/>
</dbReference>
<dbReference type="GO" id="GO:0051539">
    <property type="term" value="F:4 iron, 4 sulfur cluster binding"/>
    <property type="evidence" value="ECO:0007669"/>
    <property type="project" value="UniProtKB-UniRule"/>
</dbReference>
<dbReference type="InterPro" id="IPR034505">
    <property type="entry name" value="Coproporphyrinogen-III_oxidase"/>
</dbReference>
<evidence type="ECO:0000256" key="4">
    <source>
        <dbReference type="ARBA" id="ARBA00022691"/>
    </source>
</evidence>
<dbReference type="AlphaFoldDB" id="A0A6M0SSW7"/>
<evidence type="ECO:0000256" key="9">
    <source>
        <dbReference type="RuleBase" id="RU364116"/>
    </source>
</evidence>
<dbReference type="InterPro" id="IPR013785">
    <property type="entry name" value="Aldolase_TIM"/>
</dbReference>
<dbReference type="InterPro" id="IPR006638">
    <property type="entry name" value="Elp3/MiaA/NifB-like_rSAM"/>
</dbReference>
<evidence type="ECO:0000256" key="1">
    <source>
        <dbReference type="ARBA" id="ARBA00006100"/>
    </source>
</evidence>
<dbReference type="NCBIfam" id="TIGR00539">
    <property type="entry name" value="hemN_rel"/>
    <property type="match status" value="1"/>
</dbReference>
<dbReference type="EMBL" id="SGKU01000039">
    <property type="protein sequence ID" value="NFA43474.1"/>
    <property type="molecule type" value="Genomic_DNA"/>
</dbReference>
<dbReference type="InterPro" id="IPR010723">
    <property type="entry name" value="HemN_C"/>
</dbReference>
<dbReference type="PANTHER" id="PTHR13932">
    <property type="entry name" value="COPROPORPHYRINIGEN III OXIDASE"/>
    <property type="match status" value="1"/>
</dbReference>
<dbReference type="SMART" id="SM00729">
    <property type="entry name" value="Elp3"/>
    <property type="match status" value="1"/>
</dbReference>
<comment type="caution">
    <text evidence="11">The sequence shown here is derived from an EMBL/GenBank/DDBJ whole genome shotgun (WGS) entry which is preliminary data.</text>
</comment>
<keyword evidence="6 9" id="KW-0408">Iron</keyword>
<keyword evidence="8 9" id="KW-0143">Chaperone</keyword>
<evidence type="ECO:0000256" key="7">
    <source>
        <dbReference type="ARBA" id="ARBA00023014"/>
    </source>
</evidence>
<comment type="subcellular location">
    <subcellularLocation>
        <location evidence="9">Cytoplasm</location>
    </subcellularLocation>
</comment>
<dbReference type="GO" id="GO:0006779">
    <property type="term" value="P:porphyrin-containing compound biosynthetic process"/>
    <property type="evidence" value="ECO:0007669"/>
    <property type="project" value="InterPro"/>
</dbReference>
<dbReference type="InterPro" id="IPR004559">
    <property type="entry name" value="HemW-like"/>
</dbReference>
<dbReference type="SFLD" id="SFLDF00562">
    <property type="entry name" value="HemN-like__clustered_with_heat"/>
    <property type="match status" value="1"/>
</dbReference>
<evidence type="ECO:0000313" key="12">
    <source>
        <dbReference type="Proteomes" id="UP000472355"/>
    </source>
</evidence>
<keyword evidence="4 9" id="KW-0949">S-adenosyl-L-methionine</keyword>
<evidence type="ECO:0000256" key="6">
    <source>
        <dbReference type="ARBA" id="ARBA00023004"/>
    </source>
</evidence>
<dbReference type="SFLD" id="SFLDG01065">
    <property type="entry name" value="anaerobic_coproporphyrinogen-I"/>
    <property type="match status" value="1"/>
</dbReference>
<dbReference type="SFLD" id="SFLDG01082">
    <property type="entry name" value="B12-binding_domain_containing"/>
    <property type="match status" value="1"/>
</dbReference>
<protein>
    <recommendedName>
        <fullName evidence="2 9">Heme chaperone HemW</fullName>
    </recommendedName>
</protein>
<keyword evidence="7 9" id="KW-0411">Iron-sulfur</keyword>
<evidence type="ECO:0000256" key="5">
    <source>
        <dbReference type="ARBA" id="ARBA00022723"/>
    </source>
</evidence>
<dbReference type="CDD" id="cd01335">
    <property type="entry name" value="Radical_SAM"/>
    <property type="match status" value="1"/>
</dbReference>
<keyword evidence="3 9" id="KW-0349">Heme</keyword>
<dbReference type="GO" id="GO:0005737">
    <property type="term" value="C:cytoplasm"/>
    <property type="evidence" value="ECO:0007669"/>
    <property type="project" value="UniProtKB-SubCell"/>
</dbReference>
<evidence type="ECO:0000256" key="2">
    <source>
        <dbReference type="ARBA" id="ARBA00017228"/>
    </source>
</evidence>
<dbReference type="Pfam" id="PF06969">
    <property type="entry name" value="HemN_C"/>
    <property type="match status" value="1"/>
</dbReference>
<name>A0A6M0SSW7_CLOBO</name>
<gene>
    <name evidence="11" type="primary">hemW</name>
    <name evidence="11" type="ORF">EXM65_13030</name>
</gene>
<dbReference type="InterPro" id="IPR058240">
    <property type="entry name" value="rSAM_sf"/>
</dbReference>
<evidence type="ECO:0000256" key="3">
    <source>
        <dbReference type="ARBA" id="ARBA00022617"/>
    </source>
</evidence>
<evidence type="ECO:0000259" key="10">
    <source>
        <dbReference type="PROSITE" id="PS51918"/>
    </source>
</evidence>
<dbReference type="SUPFAM" id="SSF102114">
    <property type="entry name" value="Radical SAM enzymes"/>
    <property type="match status" value="1"/>
</dbReference>
<dbReference type="Pfam" id="PF04055">
    <property type="entry name" value="Radical_SAM"/>
    <property type="match status" value="1"/>
</dbReference>
<keyword evidence="9" id="KW-0004">4Fe-4S</keyword>
<evidence type="ECO:0000313" key="11">
    <source>
        <dbReference type="EMBL" id="NFA43474.1"/>
    </source>
</evidence>
<evidence type="ECO:0000256" key="8">
    <source>
        <dbReference type="ARBA" id="ARBA00023186"/>
    </source>
</evidence>
<comment type="function">
    <text evidence="9">Probably acts as a heme chaperone, transferring heme to an unknown acceptor. Binds one molecule of heme per monomer, possibly covalently. Binds 1 [4Fe-4S] cluster. The cluster is coordinated with 3 cysteines and an exchangeable S-adenosyl-L-methionine.</text>
</comment>
<dbReference type="SFLD" id="SFLDS00029">
    <property type="entry name" value="Radical_SAM"/>
    <property type="match status" value="1"/>
</dbReference>
<dbReference type="GO" id="GO:0004109">
    <property type="term" value="F:coproporphyrinogen oxidase activity"/>
    <property type="evidence" value="ECO:0007669"/>
    <property type="project" value="InterPro"/>
</dbReference>
<proteinExistence type="inferred from homology"/>
<keyword evidence="5 9" id="KW-0479">Metal-binding</keyword>
<keyword evidence="9" id="KW-0963">Cytoplasm</keyword>
<comment type="similarity">
    <text evidence="1">Belongs to the anaerobic coproporphyrinogen-III oxidase family. HemW subfamily.</text>
</comment>
<dbReference type="PANTHER" id="PTHR13932:SF5">
    <property type="entry name" value="RADICAL S-ADENOSYL METHIONINE DOMAIN-CONTAINING PROTEIN 1, MITOCHONDRIAL"/>
    <property type="match status" value="1"/>
</dbReference>
<dbReference type="Proteomes" id="UP000472355">
    <property type="component" value="Unassembled WGS sequence"/>
</dbReference>
<sequence>MSIKNKKSIYDIYDWRDTICVSHYPFPTEVVDSKGLSNLIGLDVENHRKEAKVLYVHIPFCDKICSFCPFNKILKKEELVEKYITAIKNEIDSYSNTKYFKTSRFSAINIGGGTPSSLKSEQLMEIITHIKNKFNLEEDVVISVEGNTSNFTEEKLSSVFKVGVNRISFGIQTFNQKLRDIMGLKETSERCLQLLNNARKIGFKNIGIDLIYNLPGQSMEDWIGDIETAINNNIDHITTFALCMVPGTKLQKQIISGDVPSVGHQNDEIDMFCKARELLRKAGYIQYSIWDFAKPGKIDKNPLIYYNKLEDLLGLGPAAFGYVNQYMYINKGDLNAYFKSAGEGEFPILVGKKATKMDQMRGAMAKGLRNYKVDKILFYKLFNCYPEDVFKQEIQELLDDDLIEITDSEIKLTDRGGVWGNNVSKIFFEHPETFEWRASLAKGRVPQQTESEVINNINLEKFRWENGIKELFEKLLERKPVFIRNKARIDISNIAANLAQHENRTIITEKDVVLAALKDTPAPFRPTAINGFKKLGVNVEKYIDKINQL</sequence>
<dbReference type="GO" id="GO:0046872">
    <property type="term" value="F:metal ion binding"/>
    <property type="evidence" value="ECO:0007669"/>
    <property type="project" value="UniProtKB-UniRule"/>
</dbReference>